<dbReference type="InterPro" id="IPR006689">
    <property type="entry name" value="Small_GTPase_ARF/SAR"/>
</dbReference>
<name>A0A915DCN0_9BILA</name>
<dbReference type="GO" id="GO:1905515">
    <property type="term" value="P:non-motile cilium assembly"/>
    <property type="evidence" value="ECO:0007669"/>
    <property type="project" value="TreeGrafter"/>
</dbReference>
<dbReference type="PANTHER" id="PTHR46090">
    <property type="entry name" value="ADP-RIBOSYLATION FACTOR-LIKE PROTEIN 13B"/>
    <property type="match status" value="1"/>
</dbReference>
<keyword evidence="5" id="KW-1185">Reference proteome</keyword>
<dbReference type="SUPFAM" id="SSF52540">
    <property type="entry name" value="P-loop containing nucleoside triphosphate hydrolases"/>
    <property type="match status" value="1"/>
</dbReference>
<dbReference type="GO" id="GO:0097730">
    <property type="term" value="C:non-motile cilium"/>
    <property type="evidence" value="ECO:0007669"/>
    <property type="project" value="TreeGrafter"/>
</dbReference>
<organism evidence="5 6">
    <name type="scientific">Ditylenchus dipsaci</name>
    <dbReference type="NCBI Taxonomy" id="166011"/>
    <lineage>
        <taxon>Eukaryota</taxon>
        <taxon>Metazoa</taxon>
        <taxon>Ecdysozoa</taxon>
        <taxon>Nematoda</taxon>
        <taxon>Chromadorea</taxon>
        <taxon>Rhabditida</taxon>
        <taxon>Tylenchina</taxon>
        <taxon>Tylenchomorpha</taxon>
        <taxon>Sphaerularioidea</taxon>
        <taxon>Anguinidae</taxon>
        <taxon>Anguininae</taxon>
        <taxon>Ditylenchus</taxon>
    </lineage>
</organism>
<keyword evidence="4" id="KW-0460">Magnesium</keyword>
<keyword evidence="2 3" id="KW-0342">GTP-binding</keyword>
<reference evidence="6" key="1">
    <citation type="submission" date="2022-11" db="UniProtKB">
        <authorList>
            <consortium name="WormBaseParasite"/>
        </authorList>
    </citation>
    <scope>IDENTIFICATION</scope>
</reference>
<evidence type="ECO:0000256" key="4">
    <source>
        <dbReference type="PIRSR" id="PIRSR606689-2"/>
    </source>
</evidence>
<keyword evidence="4" id="KW-0479">Metal-binding</keyword>
<dbReference type="Proteomes" id="UP000887574">
    <property type="component" value="Unplaced"/>
</dbReference>
<dbReference type="Gene3D" id="3.40.50.300">
    <property type="entry name" value="P-loop containing nucleotide triphosphate hydrolases"/>
    <property type="match status" value="1"/>
</dbReference>
<dbReference type="PROSITE" id="PS51417">
    <property type="entry name" value="ARF"/>
    <property type="match status" value="1"/>
</dbReference>
<proteinExistence type="predicted"/>
<keyword evidence="1 3" id="KW-0547">Nucleotide-binding</keyword>
<dbReference type="PRINTS" id="PR00328">
    <property type="entry name" value="SAR1GTPBP"/>
</dbReference>
<dbReference type="Pfam" id="PF00025">
    <property type="entry name" value="Arf"/>
    <property type="match status" value="1"/>
</dbReference>
<accession>A0A915DCN0</accession>
<dbReference type="AlphaFoldDB" id="A0A915DCN0"/>
<dbReference type="InterPro" id="IPR027417">
    <property type="entry name" value="P-loop_NTPase"/>
</dbReference>
<sequence length="327" mass="36841">MGNCVDCVGGFKRRTRISPWKKSRTIVLCFLGEDLGTVHPTIGFSRAEFMLKKYKIVAYDLGGGERIREIWPTYYAEVYGIVYVVDSAAISRLAENKRIVDSLVERPELMGKPILFLLNKKDLPEAIDEMQFSDRFELHNMAKSNKTDIRVEGICAVKGSGKEMDAVISEGVEWLIERVVENYTNIEKGVQAALKTLQERQAQDRLERQHRLAMLAASRAEESHSDDRKNGDDGAEILAATSKNYQENANAPLQPIANGTAVDHHQEDLAISVSESIKRKSLPSIKSNKILPVPQKIWNQTTKEAVWTTVFLKSLLKQTLLQILQTK</sequence>
<dbReference type="GO" id="GO:0060170">
    <property type="term" value="C:ciliary membrane"/>
    <property type="evidence" value="ECO:0007669"/>
    <property type="project" value="TreeGrafter"/>
</dbReference>
<dbReference type="GO" id="GO:0097500">
    <property type="term" value="P:receptor localization to non-motile cilium"/>
    <property type="evidence" value="ECO:0007669"/>
    <property type="project" value="TreeGrafter"/>
</dbReference>
<feature type="binding site" evidence="3">
    <location>
        <position position="63"/>
    </location>
    <ligand>
        <name>GTP</name>
        <dbReference type="ChEBI" id="CHEBI:37565"/>
    </ligand>
</feature>
<evidence type="ECO:0000313" key="5">
    <source>
        <dbReference type="Proteomes" id="UP000887574"/>
    </source>
</evidence>
<evidence type="ECO:0000256" key="2">
    <source>
        <dbReference type="ARBA" id="ARBA00023134"/>
    </source>
</evidence>
<dbReference type="PANTHER" id="PTHR46090:SF2">
    <property type="entry name" value="ADP-RIBOSYLATION FACTOR-LIKE PROTEIN 13B"/>
    <property type="match status" value="1"/>
</dbReference>
<evidence type="ECO:0000256" key="3">
    <source>
        <dbReference type="PIRSR" id="PIRSR606689-1"/>
    </source>
</evidence>
<dbReference type="SMART" id="SM00178">
    <property type="entry name" value="SAR"/>
    <property type="match status" value="1"/>
</dbReference>
<dbReference type="GO" id="GO:0046872">
    <property type="term" value="F:metal ion binding"/>
    <property type="evidence" value="ECO:0007669"/>
    <property type="project" value="UniProtKB-KW"/>
</dbReference>
<evidence type="ECO:0000256" key="1">
    <source>
        <dbReference type="ARBA" id="ARBA00022741"/>
    </source>
</evidence>
<evidence type="ECO:0000313" key="6">
    <source>
        <dbReference type="WBParaSite" id="jg1847"/>
    </source>
</evidence>
<dbReference type="WBParaSite" id="jg1847">
    <property type="protein sequence ID" value="jg1847"/>
    <property type="gene ID" value="jg1847"/>
</dbReference>
<dbReference type="SMART" id="SM00177">
    <property type="entry name" value="ARF"/>
    <property type="match status" value="1"/>
</dbReference>
<feature type="binding site" evidence="4">
    <location>
        <position position="41"/>
    </location>
    <ligand>
        <name>Mg(2+)</name>
        <dbReference type="ChEBI" id="CHEBI:18420"/>
    </ligand>
</feature>
<feature type="binding site" evidence="3">
    <location>
        <begin position="119"/>
        <end position="122"/>
    </location>
    <ligand>
        <name>GTP</name>
        <dbReference type="ChEBI" id="CHEBI:37565"/>
    </ligand>
</feature>
<dbReference type="GO" id="GO:0005525">
    <property type="term" value="F:GTP binding"/>
    <property type="evidence" value="ECO:0007669"/>
    <property type="project" value="UniProtKB-KW"/>
</dbReference>
<dbReference type="InterPro" id="IPR051995">
    <property type="entry name" value="Ciliary_GTPase"/>
</dbReference>
<dbReference type="GO" id="GO:0003924">
    <property type="term" value="F:GTPase activity"/>
    <property type="evidence" value="ECO:0007669"/>
    <property type="project" value="InterPro"/>
</dbReference>
<protein>
    <submittedName>
        <fullName evidence="6">ADP-ribosylation factor-like protein 13B</fullName>
    </submittedName>
</protein>